<dbReference type="RefSeq" id="WP_188666602.1">
    <property type="nucleotide sequence ID" value="NZ_BMHV01000028.1"/>
</dbReference>
<evidence type="ECO:0000313" key="3">
    <source>
        <dbReference type="Proteomes" id="UP000632498"/>
    </source>
</evidence>
<dbReference type="InterPro" id="IPR027417">
    <property type="entry name" value="P-loop_NTPase"/>
</dbReference>
<dbReference type="Pfam" id="PF04851">
    <property type="entry name" value="ResIII"/>
    <property type="match status" value="1"/>
</dbReference>
<keyword evidence="2" id="KW-0540">Nuclease</keyword>
<evidence type="ECO:0000259" key="1">
    <source>
        <dbReference type="Pfam" id="PF04851"/>
    </source>
</evidence>
<keyword evidence="2" id="KW-0378">Hydrolase</keyword>
<reference evidence="2" key="2">
    <citation type="submission" date="2020-09" db="EMBL/GenBank/DDBJ databases">
        <authorList>
            <person name="Sun Q."/>
            <person name="Zhou Y."/>
        </authorList>
    </citation>
    <scope>NUCLEOTIDE SEQUENCE</scope>
    <source>
        <strain evidence="2">CGMCC 1.15254</strain>
    </source>
</reference>
<proteinExistence type="predicted"/>
<keyword evidence="3" id="KW-1185">Reference proteome</keyword>
<gene>
    <name evidence="2" type="ORF">GCM10011332_29330</name>
</gene>
<organism evidence="2 3">
    <name type="scientific">Terasakiella brassicae</name>
    <dbReference type="NCBI Taxonomy" id="1634917"/>
    <lineage>
        <taxon>Bacteria</taxon>
        <taxon>Pseudomonadati</taxon>
        <taxon>Pseudomonadota</taxon>
        <taxon>Alphaproteobacteria</taxon>
        <taxon>Rhodospirillales</taxon>
        <taxon>Terasakiellaceae</taxon>
        <taxon>Terasakiella</taxon>
    </lineage>
</organism>
<dbReference type="Proteomes" id="UP000632498">
    <property type="component" value="Unassembled WGS sequence"/>
</dbReference>
<accession>A0A917FGE8</accession>
<protein>
    <submittedName>
        <fullName evidence="2">Type III restriction endonuclease subunit R</fullName>
    </submittedName>
</protein>
<comment type="caution">
    <text evidence="2">The sequence shown here is derived from an EMBL/GenBank/DDBJ whole genome shotgun (WGS) entry which is preliminary data.</text>
</comment>
<dbReference type="EMBL" id="BMHV01000028">
    <property type="protein sequence ID" value="GGF73400.1"/>
    <property type="molecule type" value="Genomic_DNA"/>
</dbReference>
<dbReference type="GO" id="GO:0005524">
    <property type="term" value="F:ATP binding"/>
    <property type="evidence" value="ECO:0007669"/>
    <property type="project" value="InterPro"/>
</dbReference>
<dbReference type="SUPFAM" id="SSF52540">
    <property type="entry name" value="P-loop containing nucleoside triphosphate hydrolases"/>
    <property type="match status" value="1"/>
</dbReference>
<reference evidence="2" key="1">
    <citation type="journal article" date="2014" name="Int. J. Syst. Evol. Microbiol.">
        <title>Complete genome sequence of Corynebacterium casei LMG S-19264T (=DSM 44701T), isolated from a smear-ripened cheese.</title>
        <authorList>
            <consortium name="US DOE Joint Genome Institute (JGI-PGF)"/>
            <person name="Walter F."/>
            <person name="Albersmeier A."/>
            <person name="Kalinowski J."/>
            <person name="Ruckert C."/>
        </authorList>
    </citation>
    <scope>NUCLEOTIDE SEQUENCE</scope>
    <source>
        <strain evidence="2">CGMCC 1.15254</strain>
    </source>
</reference>
<name>A0A917FGE8_9PROT</name>
<dbReference type="GO" id="GO:0003677">
    <property type="term" value="F:DNA binding"/>
    <property type="evidence" value="ECO:0007669"/>
    <property type="project" value="InterPro"/>
</dbReference>
<dbReference type="AlphaFoldDB" id="A0A917FGE8"/>
<dbReference type="Gene3D" id="3.40.50.300">
    <property type="entry name" value="P-loop containing nucleotide triphosphate hydrolases"/>
    <property type="match status" value="1"/>
</dbReference>
<dbReference type="GO" id="GO:0016787">
    <property type="term" value="F:hydrolase activity"/>
    <property type="evidence" value="ECO:0007669"/>
    <property type="project" value="InterPro"/>
</dbReference>
<sequence length="1076" mass="124884">MPVVPFPHKLILNRYILSQFGVDATDLEGDLFRQVAKNRLTDETLERRKEDGRYAYHDELVGLLKADSFLTPEMLLEFDANIARHTDYINRKRTPKIEWKYFQYMSLLFAEIFLDQFFSNREGLLDDLNRLVNQFNQVLLEWGENKKSDRLSLFTEDSLRKLAFWNATGSGKTLLMHINVLQFQHYLKKHKKLHELNRIVVLTPNEGLTHQHLEEFRKSGMRAVPFNKNNSGSGLLSSQEIDVIDMNKLREESGKKTVSVEEFETNNLVLIDEGHRGAKGDVWFEMRRRLAEDGFTFEYSATLGQAVSGNTGLADEYAKCILFDYSYRYFHADGFGKDYNILNIEGRDDTKADEENRHLYLSACLLSFYQQLRLYDEREAAYKAFDIDRPLWVFVGSKVTAIRKENKRDVSDVVDILLFLSTFISNKARTLANIEKLLSGDTGLLNEKNTDIFAEAFQYLLQSKDNVATLYNDIMSRLFNSYTGGVLHIDYLKGGDGELALRVGDSDDHFGVINVGDAKKLFDLCQENNLDGKEIEFSHSLFKGINEKNSKLNLLIGSKRFTEGWNSFRVATMGLMFVGQKEGSEIIQLFGRGVRLRGFENSLKRSKAIHWSAKDGEFSWVPKDDELPILETLNVFGVKSDYMARFNEFLEGEGIKKPEDRIEFNLPIRFKLPKTSLITVSVPEGINFKKQAKTTLALPPSEFLPKRRVTLDWYPRVKSMASRGVKQTSFDTLPHEDKLRERHIAFMDIENIYFEIQRLKAERNWHNFNMSKDAVLALLRDPHWYTLYIPEERLSVGDFSRVSEWEEIAISLLKKFCDRFYKFQKESFEAPFREYKELDPADPNFFAEYKVLVDQSEKLIIQRIEELQQHIADGTLVDFNIGGKGEAFVFDQHLYSPLLHLKKGVDADLFKISPVHLNEGERDFVMDLREFYRNKPPLLDHREIYLLRNQSKGRGIGFFEAGNFYPDFILWIIEADIQHIVFVDPKGIMHCEGIDDPKLRFYETVKDIETKMRTAGSKLSNKVTMNSFIVSNTPLANVRWWKPELATSDDFAERHVLFQNEDKDTYIDKLFKAVLI</sequence>
<keyword evidence="2" id="KW-0255">Endonuclease</keyword>
<evidence type="ECO:0000313" key="2">
    <source>
        <dbReference type="EMBL" id="GGF73400.1"/>
    </source>
</evidence>
<dbReference type="InterPro" id="IPR006935">
    <property type="entry name" value="Helicase/UvrB_N"/>
</dbReference>
<feature type="domain" description="Helicase/UvrB N-terminal" evidence="1">
    <location>
        <begin position="157"/>
        <end position="286"/>
    </location>
</feature>
<dbReference type="GO" id="GO:0004519">
    <property type="term" value="F:endonuclease activity"/>
    <property type="evidence" value="ECO:0007669"/>
    <property type="project" value="UniProtKB-KW"/>
</dbReference>